<evidence type="ECO:0000313" key="2">
    <source>
        <dbReference type="Proteomes" id="UP000187941"/>
    </source>
</evidence>
<organism evidence="1 2">
    <name type="scientific">Spirosoma montaniterrae</name>
    <dbReference type="NCBI Taxonomy" id="1178516"/>
    <lineage>
        <taxon>Bacteria</taxon>
        <taxon>Pseudomonadati</taxon>
        <taxon>Bacteroidota</taxon>
        <taxon>Cytophagia</taxon>
        <taxon>Cytophagales</taxon>
        <taxon>Cytophagaceae</taxon>
        <taxon>Spirosoma</taxon>
    </lineage>
</organism>
<protein>
    <submittedName>
        <fullName evidence="1">Fatty-acid oxidation protein subunit alpha</fullName>
    </submittedName>
</protein>
<keyword evidence="2" id="KW-1185">Reference proteome</keyword>
<dbReference type="KEGG" id="smon:AWR27_24425"/>
<dbReference type="Proteomes" id="UP000187941">
    <property type="component" value="Chromosome"/>
</dbReference>
<dbReference type="CDD" id="cd22366">
    <property type="entry name" value="XisH-like"/>
    <property type="match status" value="1"/>
</dbReference>
<dbReference type="EMBL" id="CP014263">
    <property type="protein sequence ID" value="AQG82162.1"/>
    <property type="molecule type" value="Genomic_DNA"/>
</dbReference>
<dbReference type="InterPro" id="IPR011335">
    <property type="entry name" value="Restrct_endonuc-II-like"/>
</dbReference>
<dbReference type="AlphaFoldDB" id="A0A1P9X3F8"/>
<dbReference type="STRING" id="1178516.AWR27_24425"/>
<dbReference type="Gene3D" id="3.40.1350.10">
    <property type="match status" value="1"/>
</dbReference>
<dbReference type="GO" id="GO:0003676">
    <property type="term" value="F:nucleic acid binding"/>
    <property type="evidence" value="ECO:0007669"/>
    <property type="project" value="InterPro"/>
</dbReference>
<evidence type="ECO:0000313" key="1">
    <source>
        <dbReference type="EMBL" id="AQG82162.1"/>
    </source>
</evidence>
<dbReference type="InterPro" id="IPR014919">
    <property type="entry name" value="XisH"/>
</dbReference>
<accession>A0A1P9X3F8</accession>
<name>A0A1P9X3F8_9BACT</name>
<dbReference type="RefSeq" id="WP_077133638.1">
    <property type="nucleotide sequence ID" value="NZ_CP014263.1"/>
</dbReference>
<sequence>MARDIFHQVVREALEADGWLITHDPLILKLGGLRLEIDLAAEQVLAAERGSEHIAVEVKSFLSKSKLSDFYQAKGQYDVYLIGLQEDRPSRKLFLAVDTDIYTSFFQKPLIQKIVADYSISLLVFDANSKRIVQWIAR</sequence>
<dbReference type="OrthoDB" id="963690at2"/>
<gene>
    <name evidence="1" type="ORF">AWR27_24425</name>
</gene>
<dbReference type="SUPFAM" id="SSF52980">
    <property type="entry name" value="Restriction endonuclease-like"/>
    <property type="match status" value="1"/>
</dbReference>
<proteinExistence type="predicted"/>
<dbReference type="Pfam" id="PF08814">
    <property type="entry name" value="XisH"/>
    <property type="match status" value="1"/>
</dbReference>
<dbReference type="InterPro" id="IPR011856">
    <property type="entry name" value="tRNA_endonuc-like_dom_sf"/>
</dbReference>
<reference evidence="1 2" key="1">
    <citation type="submission" date="2016-01" db="EMBL/GenBank/DDBJ databases">
        <authorList>
            <person name="Oliw E.H."/>
        </authorList>
    </citation>
    <scope>NUCLEOTIDE SEQUENCE [LARGE SCALE GENOMIC DNA]</scope>
    <source>
        <strain evidence="1 2">DY10</strain>
    </source>
</reference>